<feature type="signal peptide" evidence="1">
    <location>
        <begin position="1"/>
        <end position="28"/>
    </location>
</feature>
<sequence>MAADRAGVRWRASAVVAALVVGAGATLATTPGPERCPDPPADGEVSAFYGPQEHEGGKGWTAGSWSFDVDGRTVPAHVSVYAPGCIAADDRDVTVSVELSFEGERIGAAPERALRTLTVSDGRGRVWEPVQVDSQEWKAQEYEGGRAVPARANLTFALPVDIAPPVTLHLGDLSGDVSTVPLDEPASAPGAP</sequence>
<evidence type="ECO:0000256" key="1">
    <source>
        <dbReference type="SAM" id="SignalP"/>
    </source>
</evidence>
<dbReference type="EMBL" id="BJLP01000058">
    <property type="protein sequence ID" value="GEA82378.1"/>
    <property type="molecule type" value="Genomic_DNA"/>
</dbReference>
<evidence type="ECO:0008006" key="4">
    <source>
        <dbReference type="Google" id="ProtNLM"/>
    </source>
</evidence>
<protein>
    <recommendedName>
        <fullName evidence="4">DUF4352 domain-containing protein</fullName>
    </recommendedName>
</protein>
<comment type="caution">
    <text evidence="2">The sequence shown here is derived from an EMBL/GenBank/DDBJ whole genome shotgun (WGS) entry which is preliminary data.</text>
</comment>
<organism evidence="2 3">
    <name type="scientific">Cellulomonas uda</name>
    <dbReference type="NCBI Taxonomy" id="1714"/>
    <lineage>
        <taxon>Bacteria</taxon>
        <taxon>Bacillati</taxon>
        <taxon>Actinomycetota</taxon>
        <taxon>Actinomycetes</taxon>
        <taxon>Micrococcales</taxon>
        <taxon>Cellulomonadaceae</taxon>
        <taxon>Cellulomonas</taxon>
    </lineage>
</organism>
<proteinExistence type="predicted"/>
<reference evidence="2 3" key="1">
    <citation type="submission" date="2019-06" db="EMBL/GenBank/DDBJ databases">
        <title>Whole genome shotgun sequence of Cellulomonas uda NBRC 3747.</title>
        <authorList>
            <person name="Hosoyama A."/>
            <person name="Uohara A."/>
            <person name="Ohji S."/>
            <person name="Ichikawa N."/>
        </authorList>
    </citation>
    <scope>NUCLEOTIDE SEQUENCE [LARGE SCALE GENOMIC DNA]</scope>
    <source>
        <strain evidence="2 3">NBRC 3747</strain>
    </source>
</reference>
<gene>
    <name evidence="2" type="ORF">CUD01_28220</name>
</gene>
<evidence type="ECO:0000313" key="2">
    <source>
        <dbReference type="EMBL" id="GEA82378.1"/>
    </source>
</evidence>
<accession>A0A4Y3KH99</accession>
<feature type="chain" id="PRO_5021298689" description="DUF4352 domain-containing protein" evidence="1">
    <location>
        <begin position="29"/>
        <end position="192"/>
    </location>
</feature>
<name>A0A4Y3KH99_CELUD</name>
<keyword evidence="1" id="KW-0732">Signal</keyword>
<evidence type="ECO:0000313" key="3">
    <source>
        <dbReference type="Proteomes" id="UP000315842"/>
    </source>
</evidence>
<dbReference type="AlphaFoldDB" id="A0A4Y3KH99"/>
<keyword evidence="3" id="KW-1185">Reference proteome</keyword>
<dbReference type="Proteomes" id="UP000315842">
    <property type="component" value="Unassembled WGS sequence"/>
</dbReference>
<dbReference type="RefSeq" id="WP_141322089.1">
    <property type="nucleotide sequence ID" value="NZ_BJLP01000058.1"/>
</dbReference>